<organism evidence="2 3">
    <name type="scientific">Polaribacter reichenbachii</name>
    <dbReference type="NCBI Taxonomy" id="996801"/>
    <lineage>
        <taxon>Bacteria</taxon>
        <taxon>Pseudomonadati</taxon>
        <taxon>Bacteroidota</taxon>
        <taxon>Flavobacteriia</taxon>
        <taxon>Flavobacteriales</taxon>
        <taxon>Flavobacteriaceae</taxon>
    </lineage>
</organism>
<dbReference type="AlphaFoldDB" id="A0A1B8TV29"/>
<dbReference type="STRING" id="996801.BW723_03560"/>
<feature type="signal peptide" evidence="1">
    <location>
        <begin position="1"/>
        <end position="18"/>
    </location>
</feature>
<dbReference type="Proteomes" id="UP000092612">
    <property type="component" value="Unassembled WGS sequence"/>
</dbReference>
<dbReference type="EMBL" id="LSFL01000035">
    <property type="protein sequence ID" value="OBY63551.1"/>
    <property type="molecule type" value="Genomic_DNA"/>
</dbReference>
<evidence type="ECO:0000256" key="1">
    <source>
        <dbReference type="SAM" id="SignalP"/>
    </source>
</evidence>
<proteinExistence type="predicted"/>
<dbReference type="KEGG" id="prn:BW723_03560"/>
<feature type="chain" id="PRO_5008615673" description="Outer membrane protein beta-barrel domain-containing protein" evidence="1">
    <location>
        <begin position="19"/>
        <end position="178"/>
    </location>
</feature>
<sequence>MVKKLLFFALLYVGQSFAQDNLNRPFFTGSLNFSLGLNENYVLFEPDDDEYLIDFTGFFFRTGFGYEFQRKFAVSINAGYDYHSRYSVSAIPTYCSLKYNITEREDDAFFVEMSYGKMWRPSSRYPDGNYYGFGIGSQFSGENRWNLILKLDFHRKGIFGFENNRIDSLSFGLGFSFF</sequence>
<evidence type="ECO:0008006" key="4">
    <source>
        <dbReference type="Google" id="ProtNLM"/>
    </source>
</evidence>
<evidence type="ECO:0000313" key="3">
    <source>
        <dbReference type="Proteomes" id="UP000092612"/>
    </source>
</evidence>
<protein>
    <recommendedName>
        <fullName evidence="4">Outer membrane protein beta-barrel domain-containing protein</fullName>
    </recommendedName>
</protein>
<evidence type="ECO:0000313" key="2">
    <source>
        <dbReference type="EMBL" id="OBY63551.1"/>
    </source>
</evidence>
<dbReference type="RefSeq" id="WP_068362188.1">
    <property type="nucleotide sequence ID" value="NZ_CP019337.1"/>
</dbReference>
<reference evidence="3" key="1">
    <citation type="submission" date="2016-02" db="EMBL/GenBank/DDBJ databases">
        <title>Paenibacillus sp. LPB0068, isolated from Crassostrea gigas.</title>
        <authorList>
            <person name="Shin S.-K."/>
            <person name="Yi H."/>
        </authorList>
    </citation>
    <scope>NUCLEOTIDE SEQUENCE [LARGE SCALE GENOMIC DNA]</scope>
    <source>
        <strain evidence="3">KCTC 23969</strain>
    </source>
</reference>
<keyword evidence="3" id="KW-1185">Reference proteome</keyword>
<accession>A0A1B8TV29</accession>
<gene>
    <name evidence="2" type="ORF">LPB301_12140</name>
</gene>
<name>A0A1B8TV29_9FLAO</name>
<keyword evidence="1" id="KW-0732">Signal</keyword>
<comment type="caution">
    <text evidence="2">The sequence shown here is derived from an EMBL/GenBank/DDBJ whole genome shotgun (WGS) entry which is preliminary data.</text>
</comment>
<dbReference type="OrthoDB" id="1441326at2"/>